<dbReference type="InterPro" id="IPR011993">
    <property type="entry name" value="PH-like_dom_sf"/>
</dbReference>
<dbReference type="HOGENOM" id="CLU_040178_1_1_1"/>
<dbReference type="Pfam" id="PF00640">
    <property type="entry name" value="PID"/>
    <property type="match status" value="1"/>
</dbReference>
<dbReference type="InterPro" id="IPR051133">
    <property type="entry name" value="Adapter_Engulfment-Domain"/>
</dbReference>
<feature type="region of interest" description="Disordered" evidence="1">
    <location>
        <begin position="122"/>
        <end position="158"/>
    </location>
</feature>
<dbReference type="PANTHER" id="PTHR11232:SF76">
    <property type="entry name" value="CARBOXYL-TERMINAL PDZ LIGAND OF NEURONAL NITRIC OXIDE SYNTHASE PROTEIN"/>
    <property type="match status" value="1"/>
</dbReference>
<dbReference type="Proteomes" id="UP000007303">
    <property type="component" value="Unassembled WGS sequence"/>
</dbReference>
<dbReference type="PROSITE" id="PS01179">
    <property type="entry name" value="PID"/>
    <property type="match status" value="1"/>
</dbReference>
<evidence type="ECO:0000259" key="2">
    <source>
        <dbReference type="PROSITE" id="PS01179"/>
    </source>
</evidence>
<dbReference type="FunFam" id="2.30.29.30:FF:000466">
    <property type="entry name" value="carboxyl-terminal PDZ ligand of neuronal nitric oxide synthase protein-like"/>
    <property type="match status" value="1"/>
</dbReference>
<feature type="domain" description="PID" evidence="2">
    <location>
        <begin position="46"/>
        <end position="113"/>
    </location>
</feature>
<keyword evidence="4" id="KW-1185">Reference proteome</keyword>
<dbReference type="AlphaFoldDB" id="H3CS29"/>
<dbReference type="GO" id="GO:0050998">
    <property type="term" value="F:nitric-oxide synthase binding"/>
    <property type="evidence" value="ECO:0007669"/>
    <property type="project" value="TreeGrafter"/>
</dbReference>
<dbReference type="OMA" id="QNTMGSQ"/>
<organism evidence="3 4">
    <name type="scientific">Tetraodon nigroviridis</name>
    <name type="common">Spotted green pufferfish</name>
    <name type="synonym">Chelonodon nigroviridis</name>
    <dbReference type="NCBI Taxonomy" id="99883"/>
    <lineage>
        <taxon>Eukaryota</taxon>
        <taxon>Metazoa</taxon>
        <taxon>Chordata</taxon>
        <taxon>Craniata</taxon>
        <taxon>Vertebrata</taxon>
        <taxon>Euteleostomi</taxon>
        <taxon>Actinopterygii</taxon>
        <taxon>Neopterygii</taxon>
        <taxon>Teleostei</taxon>
        <taxon>Neoteleostei</taxon>
        <taxon>Acanthomorphata</taxon>
        <taxon>Eupercaria</taxon>
        <taxon>Tetraodontiformes</taxon>
        <taxon>Tetradontoidea</taxon>
        <taxon>Tetraodontidae</taxon>
        <taxon>Tetraodon</taxon>
    </lineage>
</organism>
<dbReference type="InParanoid" id="H3CS29"/>
<proteinExistence type="predicted"/>
<evidence type="ECO:0000256" key="1">
    <source>
        <dbReference type="SAM" id="MobiDB-lite"/>
    </source>
</evidence>
<evidence type="ECO:0000313" key="3">
    <source>
        <dbReference type="Ensembl" id="ENSTNIP00000011063.1"/>
    </source>
</evidence>
<reference evidence="3" key="3">
    <citation type="submission" date="2025-09" db="UniProtKB">
        <authorList>
            <consortium name="Ensembl"/>
        </authorList>
    </citation>
    <scope>IDENTIFICATION</scope>
</reference>
<dbReference type="InterPro" id="IPR006020">
    <property type="entry name" value="PTB/PI_dom"/>
</dbReference>
<accession>H3CS29</accession>
<dbReference type="Ensembl" id="ENSTNIT00000011245.1">
    <property type="protein sequence ID" value="ENSTNIP00000011063.1"/>
    <property type="gene ID" value="ENSTNIG00000008233.1"/>
</dbReference>
<name>H3CS29_TETNG</name>
<evidence type="ECO:0000313" key="4">
    <source>
        <dbReference type="Proteomes" id="UP000007303"/>
    </source>
</evidence>
<dbReference type="PANTHER" id="PTHR11232">
    <property type="entry name" value="PHOSPHOTYROSINE INTERACTION DOMAIN-CONTAINING FAMILY MEMBER"/>
    <property type="match status" value="1"/>
</dbReference>
<sequence>QYEFKVKNIKKKKVNIVVSVDGVKVNLRKKKKSLFCLQKKEWTWDESKMLVMQDPIYRIFYVSHDSQDLKIFSYIARDGQSNVFRCNVFKSKKKSQAMRIVRTVGQAFEVCHKLSLQHAQQNADGQEDCGSEKNGNDSSAKDRQPTGGEKTVSVTGGGRDIGCGRAEVSLLSERLPTFSGKLLHKPDLPLPDLYHPESALQHQQPDSLRKSSRMLLPSVNTSPPVFNTSFPSSNLEMNTFLAAIIEEEHNETQVAVAQVHLLRDQLSAEATARLEAQARVHQLLLQNKDLLQHISLLVKQVQELETKMSGPYSMGSQDSLLEITYRSTVPAVICDPTTPKPEVSAVNLSALVSSDPNTNVFSSSNGTLGSPLGRDQCLLKLESFRFLQGPPPPARGQIPAGCLESARFRESGIASEYESNTDTSVEIFGWGTDEETLRLLNALNKQGTPECLGDQIVV</sequence>
<dbReference type="Gene3D" id="2.30.29.30">
    <property type="entry name" value="Pleckstrin-homology domain (PH domain)/Phosphotyrosine-binding domain (PTB)"/>
    <property type="match status" value="1"/>
</dbReference>
<reference evidence="3" key="2">
    <citation type="submission" date="2025-08" db="UniProtKB">
        <authorList>
            <consortium name="Ensembl"/>
        </authorList>
    </citation>
    <scope>IDENTIFICATION</scope>
</reference>
<reference evidence="4" key="1">
    <citation type="journal article" date="2004" name="Nature">
        <title>Genome duplication in the teleost fish Tetraodon nigroviridis reveals the early vertebrate proto-karyotype.</title>
        <authorList>
            <person name="Jaillon O."/>
            <person name="Aury J.-M."/>
            <person name="Brunet F."/>
            <person name="Petit J.-L."/>
            <person name="Stange-Thomann N."/>
            <person name="Mauceli E."/>
            <person name="Bouneau L."/>
            <person name="Fischer C."/>
            <person name="Ozouf-Costaz C."/>
            <person name="Bernot A."/>
            <person name="Nicaud S."/>
            <person name="Jaffe D."/>
            <person name="Fisher S."/>
            <person name="Lutfalla G."/>
            <person name="Dossat C."/>
            <person name="Segurens B."/>
            <person name="Dasilva C."/>
            <person name="Salanoubat M."/>
            <person name="Levy M."/>
            <person name="Boudet N."/>
            <person name="Castellano S."/>
            <person name="Anthouard V."/>
            <person name="Jubin C."/>
            <person name="Castelli V."/>
            <person name="Katinka M."/>
            <person name="Vacherie B."/>
            <person name="Biemont C."/>
            <person name="Skalli Z."/>
            <person name="Cattolico L."/>
            <person name="Poulain J."/>
            <person name="De Berardinis V."/>
            <person name="Cruaud C."/>
            <person name="Duprat S."/>
            <person name="Brottier P."/>
            <person name="Coutanceau J.-P."/>
            <person name="Gouzy J."/>
            <person name="Parra G."/>
            <person name="Lardier G."/>
            <person name="Chapple C."/>
            <person name="McKernan K.J."/>
            <person name="McEwan P."/>
            <person name="Bosak S."/>
            <person name="Kellis M."/>
            <person name="Volff J.-N."/>
            <person name="Guigo R."/>
            <person name="Zody M.C."/>
            <person name="Mesirov J."/>
            <person name="Lindblad-Toh K."/>
            <person name="Birren B."/>
            <person name="Nusbaum C."/>
            <person name="Kahn D."/>
            <person name="Robinson-Rechavi M."/>
            <person name="Laudet V."/>
            <person name="Schachter V."/>
            <person name="Quetier F."/>
            <person name="Saurin W."/>
            <person name="Scarpelli C."/>
            <person name="Wincker P."/>
            <person name="Lander E.S."/>
            <person name="Weissenbach J."/>
            <person name="Roest Crollius H."/>
        </authorList>
    </citation>
    <scope>NUCLEOTIDE SEQUENCE [LARGE SCALE GENOMIC DNA]</scope>
</reference>
<dbReference type="GeneTree" id="ENSGT00510000046975"/>
<dbReference type="STRING" id="99883.ENSTNIP00000011063"/>
<dbReference type="SUPFAM" id="SSF50729">
    <property type="entry name" value="PH domain-like"/>
    <property type="match status" value="1"/>
</dbReference>
<dbReference type="SMART" id="SM00462">
    <property type="entry name" value="PTB"/>
    <property type="match status" value="1"/>
</dbReference>
<protein>
    <submittedName>
        <fullName evidence="3">Nitric oxide synthase 1 (neuronal) adaptor protein a</fullName>
    </submittedName>
</protein>
<feature type="compositionally biased region" description="Basic and acidic residues" evidence="1">
    <location>
        <begin position="130"/>
        <end position="144"/>
    </location>
</feature>